<protein>
    <submittedName>
        <fullName evidence="3">Pup ligase PafA</fullName>
    </submittedName>
</protein>
<dbReference type="GO" id="GO:0019941">
    <property type="term" value="P:modification-dependent protein catabolic process"/>
    <property type="evidence" value="ECO:0007669"/>
    <property type="project" value="InterPro"/>
</dbReference>
<dbReference type="GO" id="GO:0010498">
    <property type="term" value="P:proteasomal protein catabolic process"/>
    <property type="evidence" value="ECO:0007669"/>
    <property type="project" value="InterPro"/>
</dbReference>
<dbReference type="AlphaFoldDB" id="A0A346XYF3"/>
<dbReference type="PANTHER" id="PTHR42307">
    <property type="entry name" value="PUP DEAMIDASE/DEPUPYLASE"/>
    <property type="match status" value="1"/>
</dbReference>
<evidence type="ECO:0000313" key="3">
    <source>
        <dbReference type="EMBL" id="AXV07250.1"/>
    </source>
</evidence>
<dbReference type="InterPro" id="IPR022366">
    <property type="entry name" value="Pup_deamidase"/>
</dbReference>
<feature type="active site" description="Proton acceptor" evidence="2">
    <location>
        <position position="90"/>
    </location>
</feature>
<dbReference type="GO" id="GO:0016811">
    <property type="term" value="F:hydrolase activity, acting on carbon-nitrogen (but not peptide) bonds, in linear amides"/>
    <property type="evidence" value="ECO:0007669"/>
    <property type="project" value="InterPro"/>
</dbReference>
<keyword evidence="4" id="KW-1185">Reference proteome</keyword>
<reference evidence="3 4" key="1">
    <citation type="submission" date="2018-09" db="EMBL/GenBank/DDBJ databases">
        <title>Complete genome sequence of Euzebya sp. DY32-46 isolated from seawater of Pacific Ocean.</title>
        <authorList>
            <person name="Xu L."/>
            <person name="Wu Y.-H."/>
            <person name="Xu X.-W."/>
        </authorList>
    </citation>
    <scope>NUCLEOTIDE SEQUENCE [LARGE SCALE GENOMIC DNA]</scope>
    <source>
        <strain evidence="3 4">DY32-46</strain>
    </source>
</reference>
<accession>A0A346XYF3</accession>
<dbReference type="InterPro" id="IPR004347">
    <property type="entry name" value="Pup_ligase/deamidase"/>
</dbReference>
<sequence>MAITKYLGTETEFGITVVGRPEFNPVLASSLVVNAYSADGRNRARWDYEDEDPLRDARGFAQPGAHEPAPEDDIGLANSILTNGARFYVDHAHPEYSSPEVSNPRDAVVWDKAGERILEIAATRAAPLLPGHDDRQPGRILITKNNTDGKGAAYGMHENYIVDRATPFGEIVRQLTPFFISRQPLVGAGRVGSEFASAEVDYQVTQRADFFEVEVGLETTLKRPIINTRDEPHADPDRFRRLHVIIGDANMSEVCTYLKLGSTALVLSMVEDGFLPDALSVANPVKTLHEVSHDLSCAKTIALKDGRRVRPTELQWHYLEWARKWADQHDAPEWAADLMATWERVLTQLETDPMGLDGVVDWVTKYRIMQRYVDRDGLDWDDEKLKLIDIQYHDVRQDKGLYNKLVAGGRIETMVEESEVQRAITAPPSDTRAYFRGRCLEKFRDSVTAAGWDSMIFDVGGETLQRVPMMDPARGTEAVVGDLIDRCDTARQLLDAIRA</sequence>
<dbReference type="PIRSF" id="PIRSF018077">
    <property type="entry name" value="UCP018077"/>
    <property type="match status" value="1"/>
</dbReference>
<dbReference type="KEGG" id="euz:DVS28_a2570"/>
<dbReference type="GO" id="GO:0005524">
    <property type="term" value="F:ATP binding"/>
    <property type="evidence" value="ECO:0007669"/>
    <property type="project" value="TreeGrafter"/>
</dbReference>
<evidence type="ECO:0000313" key="4">
    <source>
        <dbReference type="Proteomes" id="UP000264006"/>
    </source>
</evidence>
<organism evidence="3 4">
    <name type="scientific">Euzebya pacifica</name>
    <dbReference type="NCBI Taxonomy" id="1608957"/>
    <lineage>
        <taxon>Bacteria</taxon>
        <taxon>Bacillati</taxon>
        <taxon>Actinomycetota</taxon>
        <taxon>Nitriliruptoria</taxon>
        <taxon>Euzebyales</taxon>
    </lineage>
</organism>
<dbReference type="NCBIfam" id="TIGR03688">
    <property type="entry name" value="depupylase_Dop"/>
    <property type="match status" value="1"/>
</dbReference>
<dbReference type="EMBL" id="CP031165">
    <property type="protein sequence ID" value="AXV07250.1"/>
    <property type="molecule type" value="Genomic_DNA"/>
</dbReference>
<evidence type="ECO:0000256" key="1">
    <source>
        <dbReference type="ARBA" id="ARBA00009114"/>
    </source>
</evidence>
<dbReference type="PANTHER" id="PTHR42307:SF2">
    <property type="entry name" value="PUP DEAMIDASE_DEPUPYLASE"/>
    <property type="match status" value="1"/>
</dbReference>
<dbReference type="OrthoDB" id="9760627at2"/>
<dbReference type="Proteomes" id="UP000264006">
    <property type="component" value="Chromosome"/>
</dbReference>
<comment type="similarity">
    <text evidence="1">Belongs to the Pup ligase/Pup deamidase family. Pup deamidase subfamily.</text>
</comment>
<dbReference type="GO" id="GO:0070490">
    <property type="term" value="P:protein pupylation"/>
    <property type="evidence" value="ECO:0007669"/>
    <property type="project" value="TreeGrafter"/>
</dbReference>
<dbReference type="Pfam" id="PF03136">
    <property type="entry name" value="Pup_ligase"/>
    <property type="match status" value="1"/>
</dbReference>
<dbReference type="GO" id="GO:0016874">
    <property type="term" value="F:ligase activity"/>
    <property type="evidence" value="ECO:0007669"/>
    <property type="project" value="UniProtKB-KW"/>
</dbReference>
<name>A0A346XYF3_9ACTN</name>
<keyword evidence="3" id="KW-0436">Ligase</keyword>
<gene>
    <name evidence="3" type="ORF">DVS28_a2570</name>
</gene>
<evidence type="ECO:0000256" key="2">
    <source>
        <dbReference type="PIRSR" id="PIRSR018077-1"/>
    </source>
</evidence>
<dbReference type="RefSeq" id="WP_114591768.1">
    <property type="nucleotide sequence ID" value="NZ_CP031165.1"/>
</dbReference>
<proteinExistence type="inferred from homology"/>
<dbReference type="GO" id="GO:0008233">
    <property type="term" value="F:peptidase activity"/>
    <property type="evidence" value="ECO:0007669"/>
    <property type="project" value="InterPro"/>
</dbReference>